<evidence type="ECO:0008006" key="4">
    <source>
        <dbReference type="Google" id="ProtNLM"/>
    </source>
</evidence>
<sequence>MLKTLVHIYRWLSLAALVFSAIVLSMWAVLEYQKSKLPPYHAPQTSCNAIWLGHSWIEAEHTAQEVTDLALKFRDHDVSCVFVHTTPLLPDGSFYTSRAAYLDIFLKTFRKAYPEATLYAWMGILTEDYEGTSVSTKIDITDYKMLNSIESTAFQLVDDFGFDGIHLDMEPVESGSKDFLISLSGLHEGLKARGKKLSTAVIFLATAERQQEWLDSGKPFFWSWLPEYYDTVSLFTDQLVIMSYNIGISDPDLYAERIAWHLEEVQKVRASGVPVLIGVPTYAGAYASGENLEAGLEGIRRGSMNGFPVDGFAIYSEWTTDAEEWALLDR</sequence>
<organism evidence="2 3">
    <name type="scientific">Candidatus Wirthbacteria bacterium CG2_30_54_11</name>
    <dbReference type="NCBI Taxonomy" id="1817892"/>
    <lineage>
        <taxon>Bacteria</taxon>
        <taxon>Candidatus Wirthbacteria</taxon>
    </lineage>
</organism>
<feature type="transmembrane region" description="Helical" evidence="1">
    <location>
        <begin position="12"/>
        <end position="30"/>
    </location>
</feature>
<evidence type="ECO:0000256" key="1">
    <source>
        <dbReference type="SAM" id="Phobius"/>
    </source>
</evidence>
<reference evidence="2 3" key="1">
    <citation type="journal article" date="2016" name="Environ. Microbiol.">
        <title>Genomic resolution of a cold subsurface aquifer community provides metabolic insights for novel microbes adapted to high CO concentrations.</title>
        <authorList>
            <person name="Probst A.J."/>
            <person name="Castelle C.J."/>
            <person name="Singh A."/>
            <person name="Brown C.T."/>
            <person name="Anantharaman K."/>
            <person name="Sharon I."/>
            <person name="Hug L.A."/>
            <person name="Burstein D."/>
            <person name="Emerson J.B."/>
            <person name="Thomas B.C."/>
            <person name="Banfield J.F."/>
        </authorList>
    </citation>
    <scope>NUCLEOTIDE SEQUENCE [LARGE SCALE GENOMIC DNA]</scope>
    <source>
        <strain evidence="2">CG2_30_54_11</strain>
    </source>
</reference>
<dbReference type="Gene3D" id="3.20.20.80">
    <property type="entry name" value="Glycosidases"/>
    <property type="match status" value="1"/>
</dbReference>
<accession>A0A1J5IFC6</accession>
<dbReference type="Proteomes" id="UP000183245">
    <property type="component" value="Unassembled WGS sequence"/>
</dbReference>
<name>A0A1J5IFC6_9BACT</name>
<keyword evidence="1" id="KW-0472">Membrane</keyword>
<evidence type="ECO:0000313" key="2">
    <source>
        <dbReference type="EMBL" id="OIP95764.1"/>
    </source>
</evidence>
<keyword evidence="1" id="KW-1133">Transmembrane helix</keyword>
<proteinExistence type="predicted"/>
<evidence type="ECO:0000313" key="3">
    <source>
        <dbReference type="Proteomes" id="UP000183245"/>
    </source>
</evidence>
<dbReference type="InterPro" id="IPR017853">
    <property type="entry name" value="GH"/>
</dbReference>
<dbReference type="STRING" id="1817892.AUK40_05795"/>
<dbReference type="AlphaFoldDB" id="A0A1J5IFC6"/>
<keyword evidence="1" id="KW-0812">Transmembrane</keyword>
<protein>
    <recommendedName>
        <fullName evidence="4">GH18 domain-containing protein</fullName>
    </recommendedName>
</protein>
<comment type="caution">
    <text evidence="2">The sequence shown here is derived from an EMBL/GenBank/DDBJ whole genome shotgun (WGS) entry which is preliminary data.</text>
</comment>
<gene>
    <name evidence="2" type="ORF">AUK40_05795</name>
</gene>
<dbReference type="SUPFAM" id="SSF51445">
    <property type="entry name" value="(Trans)glycosidases"/>
    <property type="match status" value="1"/>
</dbReference>
<dbReference type="EMBL" id="MNZT01000104">
    <property type="protein sequence ID" value="OIP95764.1"/>
    <property type="molecule type" value="Genomic_DNA"/>
</dbReference>